<keyword evidence="1" id="KW-0732">Signal</keyword>
<gene>
    <name evidence="3" type="ORF">ACFODV_08990</name>
</gene>
<evidence type="ECO:0000256" key="1">
    <source>
        <dbReference type="SAM" id="SignalP"/>
    </source>
</evidence>
<dbReference type="InterPro" id="IPR010425">
    <property type="entry name" value="Caps_synth_GfcC-like_C"/>
</dbReference>
<dbReference type="Pfam" id="PF06251">
    <property type="entry name" value="Caps_syn_GfcC_C"/>
    <property type="match status" value="1"/>
</dbReference>
<dbReference type="RefSeq" id="WP_379757874.1">
    <property type="nucleotide sequence ID" value="NZ_JBHRSQ010000011.1"/>
</dbReference>
<organism evidence="3 4">
    <name type="scientific">Halomonas tibetensis</name>
    <dbReference type="NCBI Taxonomy" id="2259590"/>
    <lineage>
        <taxon>Bacteria</taxon>
        <taxon>Pseudomonadati</taxon>
        <taxon>Pseudomonadota</taxon>
        <taxon>Gammaproteobacteria</taxon>
        <taxon>Oceanospirillales</taxon>
        <taxon>Halomonadaceae</taxon>
        <taxon>Halomonas</taxon>
    </lineage>
</organism>
<proteinExistence type="predicted"/>
<evidence type="ECO:0000313" key="3">
    <source>
        <dbReference type="EMBL" id="MFC2992164.1"/>
    </source>
</evidence>
<keyword evidence="4" id="KW-1185">Reference proteome</keyword>
<feature type="signal peptide" evidence="1">
    <location>
        <begin position="1"/>
        <end position="28"/>
    </location>
</feature>
<comment type="caution">
    <text evidence="3">The sequence shown here is derived from an EMBL/GenBank/DDBJ whole genome shotgun (WGS) entry which is preliminary data.</text>
</comment>
<dbReference type="Gene3D" id="3.10.560.10">
    <property type="entry name" value="Outer membrane lipoprotein wza domain like"/>
    <property type="match status" value="1"/>
</dbReference>
<evidence type="ECO:0000259" key="2">
    <source>
        <dbReference type="Pfam" id="PF06251"/>
    </source>
</evidence>
<evidence type="ECO:0000313" key="4">
    <source>
        <dbReference type="Proteomes" id="UP001595386"/>
    </source>
</evidence>
<reference evidence="4" key="1">
    <citation type="journal article" date="2019" name="Int. J. Syst. Evol. Microbiol.">
        <title>The Global Catalogue of Microorganisms (GCM) 10K type strain sequencing project: providing services to taxonomists for standard genome sequencing and annotation.</title>
        <authorList>
            <consortium name="The Broad Institute Genomics Platform"/>
            <consortium name="The Broad Institute Genome Sequencing Center for Infectious Disease"/>
            <person name="Wu L."/>
            <person name="Ma J."/>
        </authorList>
    </citation>
    <scope>NUCLEOTIDE SEQUENCE [LARGE SCALE GENOMIC DNA]</scope>
    <source>
        <strain evidence="4">KCTC 52660</strain>
    </source>
</reference>
<feature type="chain" id="PRO_5047066800" evidence="1">
    <location>
        <begin position="29"/>
        <end position="272"/>
    </location>
</feature>
<protein>
    <submittedName>
        <fullName evidence="3">Capsule biosynthesis GfcC family protein</fullName>
    </submittedName>
</protein>
<accession>A0ABV7B5X3</accession>
<name>A0ABV7B5X3_9GAMM</name>
<feature type="domain" description="Capsule biosynthesis GfcC-like C-terminal" evidence="2">
    <location>
        <begin position="160"/>
        <end position="221"/>
    </location>
</feature>
<dbReference type="Proteomes" id="UP001595386">
    <property type="component" value="Unassembled WGS sequence"/>
</dbReference>
<dbReference type="EMBL" id="JBHRSQ010000011">
    <property type="protein sequence ID" value="MFC2992164.1"/>
    <property type="molecule type" value="Genomic_DNA"/>
</dbReference>
<sequence length="272" mass="29063">MVVRQTPLRRRLSLALAGLAMAATPALAQTPAAPSTLAEAWLAQLETDNSPLTWSYSVALRQDTAATLPARQGRLLAELDTLMASATIAGNVALAAGLVSWRQALADDAPLTGRTPGRVDLAWLGANLRSNPPLASLTHWGHCQVPGWVEVWGLDGVERRPWRGGLDLTQLVNALPAAAIQNADTVAVIDPLGQIRRLGIAAWNRDNTPLAPGSRLMVQLPSRQGLRSALPFPGTTVESDLINARLPAYLATRLPGDSCRLQGIKDEQRNEP</sequence>